<gene>
    <name evidence="3" type="ORF">QBC35DRAFT_504850</name>
</gene>
<feature type="coiled-coil region" evidence="1">
    <location>
        <begin position="86"/>
        <end position="141"/>
    </location>
</feature>
<proteinExistence type="predicted"/>
<evidence type="ECO:0000256" key="1">
    <source>
        <dbReference type="SAM" id="Coils"/>
    </source>
</evidence>
<evidence type="ECO:0000313" key="4">
    <source>
        <dbReference type="Proteomes" id="UP001302126"/>
    </source>
</evidence>
<accession>A0AAN7AGE3</accession>
<keyword evidence="1" id="KW-0175">Coiled coil</keyword>
<evidence type="ECO:0000256" key="2">
    <source>
        <dbReference type="SAM" id="MobiDB-lite"/>
    </source>
</evidence>
<dbReference type="AlphaFoldDB" id="A0AAN7AGE3"/>
<keyword evidence="4" id="KW-1185">Reference proteome</keyword>
<feature type="coiled-coil region" evidence="1">
    <location>
        <begin position="32"/>
        <end position="59"/>
    </location>
</feature>
<reference evidence="3" key="1">
    <citation type="journal article" date="2023" name="Mol. Phylogenet. Evol.">
        <title>Genome-scale phylogeny and comparative genomics of the fungal order Sordariales.</title>
        <authorList>
            <person name="Hensen N."/>
            <person name="Bonometti L."/>
            <person name="Westerberg I."/>
            <person name="Brannstrom I.O."/>
            <person name="Guillou S."/>
            <person name="Cros-Aarteil S."/>
            <person name="Calhoun S."/>
            <person name="Haridas S."/>
            <person name="Kuo A."/>
            <person name="Mondo S."/>
            <person name="Pangilinan J."/>
            <person name="Riley R."/>
            <person name="LaButti K."/>
            <person name="Andreopoulos B."/>
            <person name="Lipzen A."/>
            <person name="Chen C."/>
            <person name="Yan M."/>
            <person name="Daum C."/>
            <person name="Ng V."/>
            <person name="Clum A."/>
            <person name="Steindorff A."/>
            <person name="Ohm R.A."/>
            <person name="Martin F."/>
            <person name="Silar P."/>
            <person name="Natvig D.O."/>
            <person name="Lalanne C."/>
            <person name="Gautier V."/>
            <person name="Ament-Velasquez S.L."/>
            <person name="Kruys A."/>
            <person name="Hutchinson M.I."/>
            <person name="Powell A.J."/>
            <person name="Barry K."/>
            <person name="Miller A.N."/>
            <person name="Grigoriev I.V."/>
            <person name="Debuchy R."/>
            <person name="Gladieux P."/>
            <person name="Hiltunen Thoren M."/>
            <person name="Johannesson H."/>
        </authorList>
    </citation>
    <scope>NUCLEOTIDE SEQUENCE</scope>
    <source>
        <strain evidence="3">PSN309</strain>
    </source>
</reference>
<organism evidence="3 4">
    <name type="scientific">Podospora australis</name>
    <dbReference type="NCBI Taxonomy" id="1536484"/>
    <lineage>
        <taxon>Eukaryota</taxon>
        <taxon>Fungi</taxon>
        <taxon>Dikarya</taxon>
        <taxon>Ascomycota</taxon>
        <taxon>Pezizomycotina</taxon>
        <taxon>Sordariomycetes</taxon>
        <taxon>Sordariomycetidae</taxon>
        <taxon>Sordariales</taxon>
        <taxon>Podosporaceae</taxon>
        <taxon>Podospora</taxon>
    </lineage>
</organism>
<name>A0AAN7AGE3_9PEZI</name>
<reference evidence="3" key="2">
    <citation type="submission" date="2023-05" db="EMBL/GenBank/DDBJ databases">
        <authorList>
            <consortium name="Lawrence Berkeley National Laboratory"/>
            <person name="Steindorff A."/>
            <person name="Hensen N."/>
            <person name="Bonometti L."/>
            <person name="Westerberg I."/>
            <person name="Brannstrom I.O."/>
            <person name="Guillou S."/>
            <person name="Cros-Aarteil S."/>
            <person name="Calhoun S."/>
            <person name="Haridas S."/>
            <person name="Kuo A."/>
            <person name="Mondo S."/>
            <person name="Pangilinan J."/>
            <person name="Riley R."/>
            <person name="Labutti K."/>
            <person name="Andreopoulos B."/>
            <person name="Lipzen A."/>
            <person name="Chen C."/>
            <person name="Yanf M."/>
            <person name="Daum C."/>
            <person name="Ng V."/>
            <person name="Clum A."/>
            <person name="Ohm R."/>
            <person name="Martin F."/>
            <person name="Silar P."/>
            <person name="Natvig D."/>
            <person name="Lalanne C."/>
            <person name="Gautier V."/>
            <person name="Ament-Velasquez S.L."/>
            <person name="Kruys A."/>
            <person name="Hutchinson M.I."/>
            <person name="Powell A.J."/>
            <person name="Barry K."/>
            <person name="Miller A.N."/>
            <person name="Grigoriev I.V."/>
            <person name="Debuchy R."/>
            <person name="Gladieux P."/>
            <person name="Thoren M.H."/>
            <person name="Johannesson H."/>
        </authorList>
    </citation>
    <scope>NUCLEOTIDE SEQUENCE</scope>
    <source>
        <strain evidence="3">PSN309</strain>
    </source>
</reference>
<feature type="compositionally biased region" description="Basic and acidic residues" evidence="2">
    <location>
        <begin position="322"/>
        <end position="344"/>
    </location>
</feature>
<comment type="caution">
    <text evidence="3">The sequence shown here is derived from an EMBL/GenBank/DDBJ whole genome shotgun (WGS) entry which is preliminary data.</text>
</comment>
<dbReference type="Proteomes" id="UP001302126">
    <property type="component" value="Unassembled WGS sequence"/>
</dbReference>
<protein>
    <submittedName>
        <fullName evidence="3">Uncharacterized protein</fullName>
    </submittedName>
</protein>
<dbReference type="PANTHER" id="PTHR21974:SF2">
    <property type="entry name" value="RE15880P"/>
    <property type="match status" value="1"/>
</dbReference>
<dbReference type="EMBL" id="MU864468">
    <property type="protein sequence ID" value="KAK4184942.1"/>
    <property type="molecule type" value="Genomic_DNA"/>
</dbReference>
<feature type="region of interest" description="Disordered" evidence="2">
    <location>
        <begin position="315"/>
        <end position="359"/>
    </location>
</feature>
<sequence length="359" mass="40869">MEQVKSNILQASAKNTELLRIISETDHALPALNQQRRLISDLEAELAASNKRMHAADAKRKKEFKDHEKYRDSVMRRFAYKATGKKEKFEGRAKKEEEEYFSALQEEQRETDTNRNITEQLNQAKSAARDLEGKAALHNDKQQELDNLYNSIFAGTTPGFPAEDEKEQAASRAIAAYRDTKNAAEAEAHAVRLLQEGQNKMRSSLYAMEEALSYSRRDMFGGGTLTDMMERNALHQAEMEVNAARMLVMQAQRMSPAVRNLPEVLINQGSLMRDVFFDNIFTDMAFHEEIKASRANVERAAMFLAQQLQSAQQRAQSIGSELSRKEQDMRNKRIELQKERERAFENVAGSASGLPPYEP</sequence>
<dbReference type="PANTHER" id="PTHR21974">
    <property type="entry name" value="RE15880P"/>
    <property type="match status" value="1"/>
</dbReference>
<evidence type="ECO:0000313" key="3">
    <source>
        <dbReference type="EMBL" id="KAK4184942.1"/>
    </source>
</evidence>